<proteinExistence type="predicted"/>
<accession>A0A7S7NRZ0</accession>
<dbReference type="CDD" id="cd03801">
    <property type="entry name" value="GT4_PimA-like"/>
    <property type="match status" value="1"/>
</dbReference>
<dbReference type="PANTHER" id="PTHR12526:SF635">
    <property type="entry name" value="GLYCOSYL TRANSFERASE GROUP 1"/>
    <property type="match status" value="1"/>
</dbReference>
<evidence type="ECO:0000313" key="3">
    <source>
        <dbReference type="EMBL" id="QOY88742.1"/>
    </source>
</evidence>
<evidence type="ECO:0000313" key="4">
    <source>
        <dbReference type="Proteomes" id="UP000593892"/>
    </source>
</evidence>
<dbReference type="Pfam" id="PF13439">
    <property type="entry name" value="Glyco_transf_4"/>
    <property type="match status" value="1"/>
</dbReference>
<sequence>MPAPRVLHLDTGLTMRGGQYQVLQLLKGLKDGARLLAPEGSPLLEAARKLGVPAGPIDWRAVRAGSREADLIHCHDARSHTWAALRSRCPFVVSRRVAFPVKKGLPSWWKYRRAAHFLAISEAVKGTLLEAGVGPERISVVYDCTPIPERASDRTGGVVGIESDDPGKGGALLRQTGLEIQFSRDLAVDFATARVFVYVTDMEGLGSAALLAMAHGVPVVASNVGGLPEIVRHEETGLLVRNSAGEVAAAVRRILNEPGLADRLAAAGRALVESRFTMERMAADTLAVYRKVLN</sequence>
<dbReference type="KEGG" id="pfer:IRI77_01905"/>
<reference evidence="3 4" key="1">
    <citation type="submission" date="2020-10" db="EMBL/GenBank/DDBJ databases">
        <title>Complete genome sequence of Paludibaculum fermentans P105T, a facultatively anaerobic acidobacterium capable of dissimilatory Fe(III) reduction.</title>
        <authorList>
            <person name="Dedysh S.N."/>
            <person name="Beletsky A.V."/>
            <person name="Kulichevskaya I.S."/>
            <person name="Mardanov A.V."/>
            <person name="Ravin N.V."/>
        </authorList>
    </citation>
    <scope>NUCLEOTIDE SEQUENCE [LARGE SCALE GENOMIC DNA]</scope>
    <source>
        <strain evidence="3 4">P105</strain>
    </source>
</reference>
<organism evidence="3 4">
    <name type="scientific">Paludibaculum fermentans</name>
    <dbReference type="NCBI Taxonomy" id="1473598"/>
    <lineage>
        <taxon>Bacteria</taxon>
        <taxon>Pseudomonadati</taxon>
        <taxon>Acidobacteriota</taxon>
        <taxon>Terriglobia</taxon>
        <taxon>Bryobacterales</taxon>
        <taxon>Bryobacteraceae</taxon>
        <taxon>Paludibaculum</taxon>
    </lineage>
</organism>
<evidence type="ECO:0000259" key="1">
    <source>
        <dbReference type="Pfam" id="PF00534"/>
    </source>
</evidence>
<dbReference type="AlphaFoldDB" id="A0A7S7NRZ0"/>
<evidence type="ECO:0000259" key="2">
    <source>
        <dbReference type="Pfam" id="PF13439"/>
    </source>
</evidence>
<dbReference type="PANTHER" id="PTHR12526">
    <property type="entry name" value="GLYCOSYLTRANSFERASE"/>
    <property type="match status" value="1"/>
</dbReference>
<dbReference type="InterPro" id="IPR001296">
    <property type="entry name" value="Glyco_trans_1"/>
</dbReference>
<dbReference type="Gene3D" id="3.40.50.2000">
    <property type="entry name" value="Glycogen Phosphorylase B"/>
    <property type="match status" value="3"/>
</dbReference>
<dbReference type="InterPro" id="IPR028098">
    <property type="entry name" value="Glyco_trans_4-like_N"/>
</dbReference>
<dbReference type="EMBL" id="CP063849">
    <property type="protein sequence ID" value="QOY88742.1"/>
    <property type="molecule type" value="Genomic_DNA"/>
</dbReference>
<feature type="domain" description="Glycosyl transferase family 1" evidence="1">
    <location>
        <begin position="190"/>
        <end position="269"/>
    </location>
</feature>
<dbReference type="RefSeq" id="WP_194450404.1">
    <property type="nucleotide sequence ID" value="NZ_CP063849.1"/>
</dbReference>
<keyword evidence="4" id="KW-1185">Reference proteome</keyword>
<keyword evidence="3" id="KW-0808">Transferase</keyword>
<gene>
    <name evidence="3" type="ORF">IRI77_01905</name>
</gene>
<protein>
    <submittedName>
        <fullName evidence="3">Glycosyltransferase family 4 protein</fullName>
    </submittedName>
</protein>
<dbReference type="GO" id="GO:0016757">
    <property type="term" value="F:glycosyltransferase activity"/>
    <property type="evidence" value="ECO:0007669"/>
    <property type="project" value="InterPro"/>
</dbReference>
<feature type="domain" description="Glycosyltransferase subfamily 4-like N-terminal" evidence="2">
    <location>
        <begin position="45"/>
        <end position="142"/>
    </location>
</feature>
<dbReference type="Proteomes" id="UP000593892">
    <property type="component" value="Chromosome"/>
</dbReference>
<dbReference type="SUPFAM" id="SSF53756">
    <property type="entry name" value="UDP-Glycosyltransferase/glycogen phosphorylase"/>
    <property type="match status" value="1"/>
</dbReference>
<name>A0A7S7NRZ0_PALFE</name>
<dbReference type="Pfam" id="PF00534">
    <property type="entry name" value="Glycos_transf_1"/>
    <property type="match status" value="1"/>
</dbReference>